<evidence type="ECO:0000256" key="5">
    <source>
        <dbReference type="ARBA" id="ARBA00022692"/>
    </source>
</evidence>
<protein>
    <submittedName>
        <fullName evidence="11">Potassium/proton antiporter (CPA1 family)</fullName>
    </submittedName>
</protein>
<dbReference type="EMBL" id="SLUK01000002">
    <property type="protein sequence ID" value="TCL44425.1"/>
    <property type="molecule type" value="Genomic_DNA"/>
</dbReference>
<feature type="transmembrane region" description="Helical" evidence="9">
    <location>
        <begin position="330"/>
        <end position="353"/>
    </location>
</feature>
<feature type="transmembrane region" description="Helical" evidence="9">
    <location>
        <begin position="83"/>
        <end position="106"/>
    </location>
</feature>
<evidence type="ECO:0000259" key="10">
    <source>
        <dbReference type="PROSITE" id="PS51202"/>
    </source>
</evidence>
<reference evidence="11 12" key="1">
    <citation type="submission" date="2019-03" db="EMBL/GenBank/DDBJ databases">
        <title>Genomic Encyclopedia of Type Strains, Phase IV (KMG-IV): sequencing the most valuable type-strain genomes for metagenomic binning, comparative biology and taxonomic classification.</title>
        <authorList>
            <person name="Goeker M."/>
        </authorList>
    </citation>
    <scope>NUCLEOTIDE SEQUENCE [LARGE SCALE GENOMIC DNA]</scope>
    <source>
        <strain evidence="11 12">DSM 100433</strain>
    </source>
</reference>
<feature type="transmembrane region" description="Helical" evidence="9">
    <location>
        <begin position="59"/>
        <end position="77"/>
    </location>
</feature>
<keyword evidence="6 9" id="KW-1133">Transmembrane helix</keyword>
<dbReference type="InterPro" id="IPR006037">
    <property type="entry name" value="RCK_C"/>
</dbReference>
<name>A0A9X8UK78_9FIRM</name>
<evidence type="ECO:0000256" key="6">
    <source>
        <dbReference type="ARBA" id="ARBA00022989"/>
    </source>
</evidence>
<feature type="transmembrane region" description="Helical" evidence="9">
    <location>
        <begin position="29"/>
        <end position="50"/>
    </location>
</feature>
<evidence type="ECO:0000256" key="7">
    <source>
        <dbReference type="ARBA" id="ARBA00023065"/>
    </source>
</evidence>
<evidence type="ECO:0000256" key="1">
    <source>
        <dbReference type="ARBA" id="ARBA00004651"/>
    </source>
</evidence>
<dbReference type="PROSITE" id="PS51202">
    <property type="entry name" value="RCK_C"/>
    <property type="match status" value="1"/>
</dbReference>
<evidence type="ECO:0000256" key="2">
    <source>
        <dbReference type="ARBA" id="ARBA00022448"/>
    </source>
</evidence>
<dbReference type="Pfam" id="PF00999">
    <property type="entry name" value="Na_H_Exchanger"/>
    <property type="match status" value="1"/>
</dbReference>
<dbReference type="GO" id="GO:0006813">
    <property type="term" value="P:potassium ion transport"/>
    <property type="evidence" value="ECO:0007669"/>
    <property type="project" value="InterPro"/>
</dbReference>
<dbReference type="NCBIfam" id="NF003715">
    <property type="entry name" value="PRK05326.1-2"/>
    <property type="match status" value="1"/>
</dbReference>
<dbReference type="Proteomes" id="UP000294682">
    <property type="component" value="Unassembled WGS sequence"/>
</dbReference>
<proteinExistence type="predicted"/>
<keyword evidence="4" id="KW-1003">Cell membrane</keyword>
<dbReference type="GO" id="GO:0008324">
    <property type="term" value="F:monoatomic cation transmembrane transporter activity"/>
    <property type="evidence" value="ECO:0007669"/>
    <property type="project" value="InterPro"/>
</dbReference>
<dbReference type="InterPro" id="IPR038770">
    <property type="entry name" value="Na+/solute_symporter_sf"/>
</dbReference>
<dbReference type="SUPFAM" id="SSF116726">
    <property type="entry name" value="TrkA C-terminal domain-like"/>
    <property type="match status" value="1"/>
</dbReference>
<evidence type="ECO:0000256" key="9">
    <source>
        <dbReference type="SAM" id="Phobius"/>
    </source>
</evidence>
<keyword evidence="12" id="KW-1185">Reference proteome</keyword>
<keyword evidence="3" id="KW-0050">Antiport</keyword>
<dbReference type="Gene3D" id="3.30.70.1450">
    <property type="entry name" value="Regulator of K+ conductance, C-terminal domain"/>
    <property type="match status" value="1"/>
</dbReference>
<dbReference type="GO" id="GO:0015297">
    <property type="term" value="F:antiporter activity"/>
    <property type="evidence" value="ECO:0007669"/>
    <property type="project" value="UniProtKB-KW"/>
</dbReference>
<keyword evidence="8 9" id="KW-0472">Membrane</keyword>
<feature type="domain" description="RCK C-terminal" evidence="10">
    <location>
        <begin position="396"/>
        <end position="480"/>
    </location>
</feature>
<keyword evidence="5 9" id="KW-0812">Transmembrane</keyword>
<dbReference type="AlphaFoldDB" id="A0A9X8UK78"/>
<feature type="transmembrane region" description="Helical" evidence="9">
    <location>
        <begin position="190"/>
        <end position="208"/>
    </location>
</feature>
<keyword evidence="7" id="KW-0406">Ion transport</keyword>
<sequence length="481" mass="52218">MQQILIGGAVVLLLCVASSKLFYRLGVPSLLIFLVLGMLFGSDGIGGIWFSDFELSRQLCSIGLIFIMFYGGFGTNWRAARPVIGPAVAMSTLGVVLTALLTGWFCHFLFGGNIWQSLLIGSVVASTDAASVFAILRSRKLGLKGGLASLLEIESGSNDPFSYMLTMVMITFLTGEGSGGGITLMLVRQLAFGLALGGLLGLAAVFVLRRINFEIDGLYPIFVVGVVLLGYALCETLGGNGYLCVYLIGLIAGNNKILHKRSLVHFFDGVSWIMQIILFFTLGLLSFPSQLPSVILPGVLLSLFMIFVARPLATFSILSWFKIPLRQQLLVSWVGLRGAASIVFAIYAASMGLSLGTDIFHMVFFVALFSVSVQGTLIPWVAKRLGLVEAESSVLKTFNDYEEEGSTQLLEYEVKHDSRWKDQTLMEADIPQEILVVMIKRGGEVIIPKGSTTIREGDVLVLCGKELEPLLQQAQTEQNPS</sequence>
<dbReference type="GO" id="GO:0005886">
    <property type="term" value="C:plasma membrane"/>
    <property type="evidence" value="ECO:0007669"/>
    <property type="project" value="UniProtKB-SubCell"/>
</dbReference>
<dbReference type="RefSeq" id="WP_132083889.1">
    <property type="nucleotide sequence ID" value="NZ_SLUK01000002.1"/>
</dbReference>
<dbReference type="InterPro" id="IPR036721">
    <property type="entry name" value="RCK_C_sf"/>
</dbReference>
<dbReference type="GO" id="GO:1902600">
    <property type="term" value="P:proton transmembrane transport"/>
    <property type="evidence" value="ECO:0007669"/>
    <property type="project" value="InterPro"/>
</dbReference>
<organism evidence="11 12">
    <name type="scientific">Harryflintia acetispora</name>
    <dbReference type="NCBI Taxonomy" id="1849041"/>
    <lineage>
        <taxon>Bacteria</taxon>
        <taxon>Bacillati</taxon>
        <taxon>Bacillota</taxon>
        <taxon>Clostridia</taxon>
        <taxon>Eubacteriales</taxon>
        <taxon>Oscillospiraceae</taxon>
        <taxon>Harryflintia</taxon>
    </lineage>
</organism>
<dbReference type="NCBIfam" id="NF003716">
    <property type="entry name" value="PRK05326.1-3"/>
    <property type="match status" value="1"/>
</dbReference>
<feature type="transmembrane region" description="Helical" evidence="9">
    <location>
        <begin position="359"/>
        <end position="382"/>
    </location>
</feature>
<keyword evidence="2" id="KW-0813">Transport</keyword>
<evidence type="ECO:0000313" key="11">
    <source>
        <dbReference type="EMBL" id="TCL44425.1"/>
    </source>
</evidence>
<evidence type="ECO:0000256" key="3">
    <source>
        <dbReference type="ARBA" id="ARBA00022449"/>
    </source>
</evidence>
<feature type="transmembrane region" description="Helical" evidence="9">
    <location>
        <begin position="270"/>
        <end position="288"/>
    </location>
</feature>
<evidence type="ECO:0000313" key="12">
    <source>
        <dbReference type="Proteomes" id="UP000294682"/>
    </source>
</evidence>
<dbReference type="PANTHER" id="PTHR32507">
    <property type="entry name" value="NA(+)/H(+) ANTIPORTER 1"/>
    <property type="match status" value="1"/>
</dbReference>
<dbReference type="Pfam" id="PF02080">
    <property type="entry name" value="TrkA_C"/>
    <property type="match status" value="1"/>
</dbReference>
<dbReference type="InterPro" id="IPR006153">
    <property type="entry name" value="Cation/H_exchanger_TM"/>
</dbReference>
<dbReference type="PANTHER" id="PTHR32507:SF7">
    <property type="entry name" value="K(+)_H(+) ANTIPORTER NHAP2"/>
    <property type="match status" value="1"/>
</dbReference>
<dbReference type="Gene3D" id="1.20.1530.20">
    <property type="match status" value="1"/>
</dbReference>
<feature type="transmembrane region" description="Helical" evidence="9">
    <location>
        <begin position="118"/>
        <end position="136"/>
    </location>
</feature>
<accession>A0A9X8UK78</accession>
<comment type="subcellular location">
    <subcellularLocation>
        <location evidence="1">Cell membrane</location>
        <topology evidence="1">Multi-pass membrane protein</topology>
    </subcellularLocation>
</comment>
<gene>
    <name evidence="11" type="ORF">EDD78_10238</name>
</gene>
<evidence type="ECO:0000256" key="8">
    <source>
        <dbReference type="ARBA" id="ARBA00023136"/>
    </source>
</evidence>
<feature type="transmembrane region" description="Helical" evidence="9">
    <location>
        <begin position="294"/>
        <end position="318"/>
    </location>
</feature>
<comment type="caution">
    <text evidence="11">The sequence shown here is derived from an EMBL/GenBank/DDBJ whole genome shotgun (WGS) entry which is preliminary data.</text>
</comment>
<evidence type="ECO:0000256" key="4">
    <source>
        <dbReference type="ARBA" id="ARBA00022475"/>
    </source>
</evidence>